<name>A0A9X2EBZ1_9NOCA</name>
<keyword evidence="2" id="KW-1185">Reference proteome</keyword>
<reference evidence="1" key="1">
    <citation type="submission" date="2022-06" db="EMBL/GenBank/DDBJ databases">
        <title>Novel species in genus nocardia.</title>
        <authorList>
            <person name="Li F."/>
        </authorList>
    </citation>
    <scope>NUCLEOTIDE SEQUENCE</scope>
    <source>
        <strain evidence="1">CDC141</strain>
    </source>
</reference>
<evidence type="ECO:0000313" key="2">
    <source>
        <dbReference type="Proteomes" id="UP001139157"/>
    </source>
</evidence>
<dbReference type="EMBL" id="JAMRXG010000018">
    <property type="protein sequence ID" value="MCM6777917.1"/>
    <property type="molecule type" value="Genomic_DNA"/>
</dbReference>
<proteinExistence type="predicted"/>
<gene>
    <name evidence="1" type="ORF">NDR86_30975</name>
</gene>
<dbReference type="AlphaFoldDB" id="A0A9X2EBZ1"/>
<organism evidence="1 2">
    <name type="scientific">Nocardia pulmonis</name>
    <dbReference type="NCBI Taxonomy" id="2951408"/>
    <lineage>
        <taxon>Bacteria</taxon>
        <taxon>Bacillati</taxon>
        <taxon>Actinomycetota</taxon>
        <taxon>Actinomycetes</taxon>
        <taxon>Mycobacteriales</taxon>
        <taxon>Nocardiaceae</taxon>
        <taxon>Nocardia</taxon>
    </lineage>
</organism>
<accession>A0A9X2EBZ1</accession>
<evidence type="ECO:0000313" key="1">
    <source>
        <dbReference type="EMBL" id="MCM6777917.1"/>
    </source>
</evidence>
<protein>
    <submittedName>
        <fullName evidence="1">Uncharacterized protein</fullName>
    </submittedName>
</protein>
<comment type="caution">
    <text evidence="1">The sequence shown here is derived from an EMBL/GenBank/DDBJ whole genome shotgun (WGS) entry which is preliminary data.</text>
</comment>
<dbReference type="Proteomes" id="UP001139157">
    <property type="component" value="Unassembled WGS sequence"/>
</dbReference>
<sequence length="104" mass="11965">MGFDWFRDNSSTAQRAVSTRSSVGVHDDRRRERIWAEDARAADQGMWPNGWPHEAPDGLMSIPEAHQTMQRHRGCLRTECPRKEAAYFVLLEAGRIRPDSSREV</sequence>